<dbReference type="SUPFAM" id="SSF49478">
    <property type="entry name" value="Cna protein B-type domain"/>
    <property type="match status" value="1"/>
</dbReference>
<dbReference type="GO" id="GO:0004180">
    <property type="term" value="F:carboxypeptidase activity"/>
    <property type="evidence" value="ECO:0007669"/>
    <property type="project" value="UniProtKB-KW"/>
</dbReference>
<dbReference type="Pfam" id="PF13620">
    <property type="entry name" value="CarboxypepD_reg"/>
    <property type="match status" value="2"/>
</dbReference>
<keyword evidence="2" id="KW-0964">Secreted</keyword>
<dbReference type="PANTHER" id="PTHR36108">
    <property type="entry name" value="COLOSSIN-B-RELATED"/>
    <property type="match status" value="1"/>
</dbReference>
<comment type="similarity">
    <text evidence="1">Belongs to the serine-aspartate repeat-containing protein (SDr) family.</text>
</comment>
<dbReference type="SUPFAM" id="SSF49464">
    <property type="entry name" value="Carboxypeptidase regulatory domain-like"/>
    <property type="match status" value="1"/>
</dbReference>
<evidence type="ECO:0000256" key="2">
    <source>
        <dbReference type="ARBA" id="ARBA00022525"/>
    </source>
</evidence>
<evidence type="ECO:0000313" key="4">
    <source>
        <dbReference type="EMBL" id="MDG3014958.1"/>
    </source>
</evidence>
<dbReference type="PANTHER" id="PTHR36108:SF13">
    <property type="entry name" value="COLOSSIN-B-RELATED"/>
    <property type="match status" value="1"/>
</dbReference>
<sequence>MSDPSTGEVPVGAAGRTIRGRVHRADGGGVERAVLTLIDPTGRQVGRAHTRSDGGFAVEAPEPGTYVLIASAGLQQPQALSVTVGYHPVEVDVELSGTASLTGTVRTDGGRGVAGATVTLTDARGEVVRAVATDESGGYAVADLPGGVYTLVAAGGSFRPAAATVAVPDIGAATCEVVLSSATELRVRVHSAVSTGSGSAGAGSTGVDSGTAVPGARITVLDGAGDVVGVADADEAGEHRFAGLTAGPHTVIASGDRPVTTVLRVVGGSYVNHDVRLGVEEGQ</sequence>
<dbReference type="RefSeq" id="WP_332519859.1">
    <property type="nucleotide sequence ID" value="NZ_JANRHA010000006.1"/>
</dbReference>
<keyword evidence="5" id="KW-1185">Reference proteome</keyword>
<accession>A0A9X4M4A2</accession>
<dbReference type="InterPro" id="IPR013784">
    <property type="entry name" value="Carb-bd-like_fold"/>
</dbReference>
<dbReference type="GO" id="GO:0030246">
    <property type="term" value="F:carbohydrate binding"/>
    <property type="evidence" value="ECO:0007669"/>
    <property type="project" value="InterPro"/>
</dbReference>
<comment type="caution">
    <text evidence="4">The sequence shown here is derived from an EMBL/GenBank/DDBJ whole genome shotgun (WGS) entry which is preliminary data.</text>
</comment>
<dbReference type="InterPro" id="IPR008969">
    <property type="entry name" value="CarboxyPept-like_regulatory"/>
</dbReference>
<evidence type="ECO:0000256" key="3">
    <source>
        <dbReference type="ARBA" id="ARBA00022729"/>
    </source>
</evidence>
<keyword evidence="4" id="KW-0121">Carboxypeptidase</keyword>
<name>A0A9X4M4A2_9ACTN</name>
<reference evidence="4" key="1">
    <citation type="submission" date="2022-08" db="EMBL/GenBank/DDBJ databases">
        <title>Genome analysis of Corynebacteriales strain.</title>
        <authorList>
            <person name="Lee S.D."/>
        </authorList>
    </citation>
    <scope>NUCLEOTIDE SEQUENCE</scope>
    <source>
        <strain evidence="4">D3-21</strain>
    </source>
</reference>
<organism evidence="4 5">
    <name type="scientific">Speluncibacter jeojiensis</name>
    <dbReference type="NCBI Taxonomy" id="2710754"/>
    <lineage>
        <taxon>Bacteria</taxon>
        <taxon>Bacillati</taxon>
        <taxon>Actinomycetota</taxon>
        <taxon>Actinomycetes</taxon>
        <taxon>Mycobacteriales</taxon>
        <taxon>Speluncibacteraceae</taxon>
        <taxon>Speluncibacter</taxon>
    </lineage>
</organism>
<keyword evidence="3" id="KW-0732">Signal</keyword>
<evidence type="ECO:0000256" key="1">
    <source>
        <dbReference type="ARBA" id="ARBA00007257"/>
    </source>
</evidence>
<dbReference type="EMBL" id="JANRHA010000006">
    <property type="protein sequence ID" value="MDG3014958.1"/>
    <property type="molecule type" value="Genomic_DNA"/>
</dbReference>
<dbReference type="AlphaFoldDB" id="A0A9X4M4A2"/>
<keyword evidence="4" id="KW-0645">Protease</keyword>
<dbReference type="Proteomes" id="UP001152755">
    <property type="component" value="Unassembled WGS sequence"/>
</dbReference>
<dbReference type="SUPFAM" id="SSF49452">
    <property type="entry name" value="Starch-binding domain-like"/>
    <property type="match status" value="1"/>
</dbReference>
<protein>
    <submittedName>
        <fullName evidence="4">Carboxypeptidase regulatory-like domain-containing protein</fullName>
    </submittedName>
</protein>
<proteinExistence type="inferred from homology"/>
<gene>
    <name evidence="4" type="ORF">NVS88_10355</name>
</gene>
<evidence type="ECO:0000313" key="5">
    <source>
        <dbReference type="Proteomes" id="UP001152755"/>
    </source>
</evidence>
<dbReference type="Gene3D" id="2.60.40.1120">
    <property type="entry name" value="Carboxypeptidase-like, regulatory domain"/>
    <property type="match status" value="2"/>
</dbReference>
<keyword evidence="4" id="KW-0378">Hydrolase</keyword>